<name>A0A5E4PZQ8_9NEOP</name>
<organism evidence="2 3">
    <name type="scientific">Leptidea sinapis</name>
    <dbReference type="NCBI Taxonomy" id="189913"/>
    <lineage>
        <taxon>Eukaryota</taxon>
        <taxon>Metazoa</taxon>
        <taxon>Ecdysozoa</taxon>
        <taxon>Arthropoda</taxon>
        <taxon>Hexapoda</taxon>
        <taxon>Insecta</taxon>
        <taxon>Pterygota</taxon>
        <taxon>Neoptera</taxon>
        <taxon>Endopterygota</taxon>
        <taxon>Lepidoptera</taxon>
        <taxon>Glossata</taxon>
        <taxon>Ditrysia</taxon>
        <taxon>Papilionoidea</taxon>
        <taxon>Pieridae</taxon>
        <taxon>Dismorphiinae</taxon>
        <taxon>Leptidea</taxon>
    </lineage>
</organism>
<feature type="coiled-coil region" evidence="1">
    <location>
        <begin position="74"/>
        <end position="101"/>
    </location>
</feature>
<sequence length="388" mass="43374">MVIIHCRLGVYTASDDGTMKALASATKLVPYDSALFLMTDREPGDPQRLPLALRALVEKRLKVYTIWTNPNYPSKDSEQSLQDLRNDLDKSEQLAELQQWEPSQVQRRQAKMRSFSNEDDLDTILVRRGGGEAISLGVPVENGVSALKVIIEGLQIDLYNASSVRSFSIASSVRCDTCNYRLRIAAKSMLHFNVDVGDDTLIMKVSGAIARIRDAAIIDEFGSDLAKLPFSYQPTADLEHDLMSPLANIETEVTVPSISTSSFYVKIIGRDIKGEPFIRVAGPILQEKEVRMGRSANVVFPESPNDLERAEEINSLGLSSTLYGYELQRAHRTIQLRRSWGVAVPYWNTAFIPIGVVRSIGHCYCQPTNTGVCTTWRKRPDHIHGIRY</sequence>
<dbReference type="AlphaFoldDB" id="A0A5E4PZQ8"/>
<protein>
    <submittedName>
        <fullName evidence="2">Uncharacterized protein</fullName>
    </submittedName>
</protein>
<proteinExistence type="predicted"/>
<keyword evidence="1" id="KW-0175">Coiled coil</keyword>
<evidence type="ECO:0000256" key="1">
    <source>
        <dbReference type="SAM" id="Coils"/>
    </source>
</evidence>
<evidence type="ECO:0000313" key="2">
    <source>
        <dbReference type="EMBL" id="VVC90779.1"/>
    </source>
</evidence>
<gene>
    <name evidence="2" type="ORF">LSINAPIS_LOCUS3615</name>
</gene>
<reference evidence="2 3" key="1">
    <citation type="submission" date="2017-07" db="EMBL/GenBank/DDBJ databases">
        <authorList>
            <person name="Talla V."/>
            <person name="Backstrom N."/>
        </authorList>
    </citation>
    <scope>NUCLEOTIDE SEQUENCE [LARGE SCALE GENOMIC DNA]</scope>
</reference>
<keyword evidence="3" id="KW-1185">Reference proteome</keyword>
<dbReference type="EMBL" id="FZQP02000870">
    <property type="protein sequence ID" value="VVC90779.1"/>
    <property type="molecule type" value="Genomic_DNA"/>
</dbReference>
<evidence type="ECO:0000313" key="3">
    <source>
        <dbReference type="Proteomes" id="UP000324832"/>
    </source>
</evidence>
<accession>A0A5E4PZQ8</accession>
<dbReference type="Proteomes" id="UP000324832">
    <property type="component" value="Unassembled WGS sequence"/>
</dbReference>